<dbReference type="EMBL" id="JACOON010000004">
    <property type="protein sequence ID" value="MBC5648506.1"/>
    <property type="molecule type" value="Genomic_DNA"/>
</dbReference>
<reference evidence="1 2" key="1">
    <citation type="submission" date="2020-08" db="EMBL/GenBank/DDBJ databases">
        <title>Genome public.</title>
        <authorList>
            <person name="Liu C."/>
            <person name="Sun Q."/>
        </authorList>
    </citation>
    <scope>NUCLEOTIDE SEQUENCE [LARGE SCALE GENOMIC DNA]</scope>
    <source>
        <strain evidence="1 2">NSJ-35</strain>
    </source>
</reference>
<name>A0ABR7EFG6_9FIRM</name>
<sequence length="178" mass="20254">MKNVMIGAEKAVEVRVEHTIYTLIFNGYTMFALQEEFGANFIPTMKKYSKDELERVCRAASIMAQHGELARRRIGLDAQEIKEIKANDIAESSRDIVAVIQAVMRAFTVGFEREIKPEVEEVDLILMELKKDEKVKRAEYLRIGSVSGLSADETLSANVGMIYDLCEMYNQSHKQKEV</sequence>
<organism evidence="1 2">
    <name type="scientific">Christensenella tenuis</name>
    <dbReference type="NCBI Taxonomy" id="2763033"/>
    <lineage>
        <taxon>Bacteria</taxon>
        <taxon>Bacillati</taxon>
        <taxon>Bacillota</taxon>
        <taxon>Clostridia</taxon>
        <taxon>Christensenellales</taxon>
        <taxon>Christensenellaceae</taxon>
        <taxon>Christensenella</taxon>
    </lineage>
</organism>
<keyword evidence="2" id="KW-1185">Reference proteome</keyword>
<accession>A0ABR7EFG6</accession>
<proteinExistence type="predicted"/>
<comment type="caution">
    <text evidence="1">The sequence shown here is derived from an EMBL/GenBank/DDBJ whole genome shotgun (WGS) entry which is preliminary data.</text>
</comment>
<evidence type="ECO:0000313" key="2">
    <source>
        <dbReference type="Proteomes" id="UP000606889"/>
    </source>
</evidence>
<protein>
    <submittedName>
        <fullName evidence="1">Uncharacterized protein</fullName>
    </submittedName>
</protein>
<dbReference type="RefSeq" id="WP_186858007.1">
    <property type="nucleotide sequence ID" value="NZ_JACOON010000004.1"/>
</dbReference>
<dbReference type="Proteomes" id="UP000606889">
    <property type="component" value="Unassembled WGS sequence"/>
</dbReference>
<evidence type="ECO:0000313" key="1">
    <source>
        <dbReference type="EMBL" id="MBC5648506.1"/>
    </source>
</evidence>
<gene>
    <name evidence="1" type="ORF">H8S18_09175</name>
</gene>